<accession>F0JDU5</accession>
<keyword evidence="6" id="KW-0653">Protein transport</keyword>
<keyword evidence="2" id="KW-1003">Cell membrane</keyword>
<dbReference type="STRING" id="641491.DND132_1419"/>
<dbReference type="SMR" id="F0JDU5"/>
<evidence type="ECO:0000256" key="2">
    <source>
        <dbReference type="ARBA" id="ARBA00022475"/>
    </source>
</evidence>
<evidence type="ECO:0000256" key="1">
    <source>
        <dbReference type="ARBA" id="ARBA00004651"/>
    </source>
</evidence>
<dbReference type="Proteomes" id="UP000007845">
    <property type="component" value="Chromosome"/>
</dbReference>
<proteinExistence type="inferred from homology"/>
<feature type="domain" description="MotA/TolQ/ExbB proton channel" evidence="8">
    <location>
        <begin position="76"/>
        <end position="161"/>
    </location>
</feature>
<sequence>MTGLLRTVLDFVHAGGATMAPLLLCCLAMWYLILRAWLDLLPASAGGLRAELEQTFARLCPGPGPGDADLADALAEGVRARTRRRLSLAAVFAAAAPLLGLLGTVTGMIETFDGVARFGSASPQVLSSGISQAMISTQTGLVVAVPGLIAVYFLRRRALRLHIRPERARPAVHAVTGGVAP</sequence>
<evidence type="ECO:0000256" key="6">
    <source>
        <dbReference type="RuleBase" id="RU004057"/>
    </source>
</evidence>
<keyword evidence="3 7" id="KW-0812">Transmembrane</keyword>
<dbReference type="eggNOG" id="COG0811">
    <property type="taxonomic scope" value="Bacteria"/>
</dbReference>
<keyword evidence="5 7" id="KW-0472">Membrane</keyword>
<feature type="transmembrane region" description="Helical" evidence="7">
    <location>
        <begin position="12"/>
        <end position="34"/>
    </location>
</feature>
<keyword evidence="4 7" id="KW-1133">Transmembrane helix</keyword>
<dbReference type="AlphaFoldDB" id="F0JDU5"/>
<dbReference type="InterPro" id="IPR050790">
    <property type="entry name" value="ExbB/TolQ_transport"/>
</dbReference>
<evidence type="ECO:0000256" key="5">
    <source>
        <dbReference type="ARBA" id="ARBA00023136"/>
    </source>
</evidence>
<dbReference type="EMBL" id="CP003220">
    <property type="protein sequence ID" value="EGB14627.1"/>
    <property type="molecule type" value="Genomic_DNA"/>
</dbReference>
<dbReference type="Pfam" id="PF01618">
    <property type="entry name" value="MotA_ExbB"/>
    <property type="match status" value="1"/>
</dbReference>
<comment type="similarity">
    <text evidence="6">Belongs to the exbB/tolQ family.</text>
</comment>
<evidence type="ECO:0000256" key="7">
    <source>
        <dbReference type="SAM" id="Phobius"/>
    </source>
</evidence>
<organism evidence="9 10">
    <name type="scientific">Pseudodesulfovibrio mercurii</name>
    <dbReference type="NCBI Taxonomy" id="641491"/>
    <lineage>
        <taxon>Bacteria</taxon>
        <taxon>Pseudomonadati</taxon>
        <taxon>Thermodesulfobacteriota</taxon>
        <taxon>Desulfovibrionia</taxon>
        <taxon>Desulfovibrionales</taxon>
        <taxon>Desulfovibrionaceae</taxon>
    </lineage>
</organism>
<evidence type="ECO:0000256" key="4">
    <source>
        <dbReference type="ARBA" id="ARBA00022989"/>
    </source>
</evidence>
<dbReference type="OrthoDB" id="9809716at2"/>
<dbReference type="RefSeq" id="WP_014322055.1">
    <property type="nucleotide sequence ID" value="NC_016803.1"/>
</dbReference>
<name>F0JDU5_9BACT</name>
<evidence type="ECO:0000313" key="10">
    <source>
        <dbReference type="Proteomes" id="UP000007845"/>
    </source>
</evidence>
<keyword evidence="10" id="KW-1185">Reference proteome</keyword>
<dbReference type="GO" id="GO:0017038">
    <property type="term" value="P:protein import"/>
    <property type="evidence" value="ECO:0007669"/>
    <property type="project" value="TreeGrafter"/>
</dbReference>
<dbReference type="PANTHER" id="PTHR30625:SF11">
    <property type="entry name" value="MOTA_TOLQ_EXBB PROTON CHANNEL DOMAIN-CONTAINING PROTEIN"/>
    <property type="match status" value="1"/>
</dbReference>
<feature type="transmembrane region" description="Helical" evidence="7">
    <location>
        <begin position="129"/>
        <end position="154"/>
    </location>
</feature>
<dbReference type="GO" id="GO:0005886">
    <property type="term" value="C:plasma membrane"/>
    <property type="evidence" value="ECO:0007669"/>
    <property type="project" value="UniProtKB-SubCell"/>
</dbReference>
<dbReference type="KEGG" id="ddn:DND132_1419"/>
<evidence type="ECO:0000259" key="8">
    <source>
        <dbReference type="Pfam" id="PF01618"/>
    </source>
</evidence>
<protein>
    <submittedName>
        <fullName evidence="9">MotA/TolQ/ExbB proton channel</fullName>
    </submittedName>
</protein>
<gene>
    <name evidence="9" type="ORF">DND132_1419</name>
</gene>
<dbReference type="PANTHER" id="PTHR30625">
    <property type="entry name" value="PROTEIN TOLQ"/>
    <property type="match status" value="1"/>
</dbReference>
<dbReference type="HOGENOM" id="CLU_053325_4_5_7"/>
<evidence type="ECO:0000313" key="9">
    <source>
        <dbReference type="EMBL" id="EGB14627.1"/>
    </source>
</evidence>
<comment type="subcellular location">
    <subcellularLocation>
        <location evidence="1">Cell membrane</location>
        <topology evidence="1">Multi-pass membrane protein</topology>
    </subcellularLocation>
    <subcellularLocation>
        <location evidence="6">Membrane</location>
        <topology evidence="6">Multi-pass membrane protein</topology>
    </subcellularLocation>
</comment>
<feature type="transmembrane region" description="Helical" evidence="7">
    <location>
        <begin position="86"/>
        <end position="109"/>
    </location>
</feature>
<reference evidence="9 10" key="1">
    <citation type="journal article" date="2011" name="J. Bacteriol.">
        <title>Genome sequence of the mercury-methylating strain Desulfovibrio desulfuricans ND132.</title>
        <authorList>
            <person name="Brown S.D."/>
            <person name="Gilmour C.C."/>
            <person name="Kucken A.M."/>
            <person name="Wall J.D."/>
            <person name="Elias D.A."/>
            <person name="Brandt C.C."/>
            <person name="Podar M."/>
            <person name="Chertkov O."/>
            <person name="Held B."/>
            <person name="Bruce D.C."/>
            <person name="Detter J.C."/>
            <person name="Tapia R."/>
            <person name="Han C.S."/>
            <person name="Goodwin L.A."/>
            <person name="Cheng J.F."/>
            <person name="Pitluck S."/>
            <person name="Woyke T."/>
            <person name="Mikhailova N."/>
            <person name="Ivanova N.N."/>
            <person name="Han J."/>
            <person name="Lucas S."/>
            <person name="Lapidus A.L."/>
            <person name="Land M.L."/>
            <person name="Hauser L.J."/>
            <person name="Palumbo A.V."/>
        </authorList>
    </citation>
    <scope>NUCLEOTIDE SEQUENCE [LARGE SCALE GENOMIC DNA]</scope>
    <source>
        <strain evidence="9 10">ND132</strain>
    </source>
</reference>
<keyword evidence="6" id="KW-0813">Transport</keyword>
<evidence type="ECO:0000256" key="3">
    <source>
        <dbReference type="ARBA" id="ARBA00022692"/>
    </source>
</evidence>
<dbReference type="InterPro" id="IPR002898">
    <property type="entry name" value="MotA_ExbB_proton_chnl"/>
</dbReference>